<dbReference type="Pfam" id="PF14305">
    <property type="entry name" value="ATPgrasp_TupA"/>
    <property type="match status" value="1"/>
</dbReference>
<organism evidence="1 2">
    <name type="scientific">Helicobacter saguini</name>
    <dbReference type="NCBI Taxonomy" id="1548018"/>
    <lineage>
        <taxon>Bacteria</taxon>
        <taxon>Pseudomonadati</taxon>
        <taxon>Campylobacterota</taxon>
        <taxon>Epsilonproteobacteria</taxon>
        <taxon>Campylobacterales</taxon>
        <taxon>Helicobacteraceae</taxon>
        <taxon>Helicobacter</taxon>
    </lineage>
</organism>
<sequence length="342" mass="40037">MQWGGGVNHNFIPKKLANLESNSKDSNPQDSIKTIKNKIDCHEFANANSLNNKDSKNLENPQHFNSVDSINQYFIESKNNPVLALLNEDSKLDSISSQFNIPKEILKTLFSPIDFVTKELFYTNNCPFLPKLYGIYKNTKEIDFEALPNSFVLKTNHDCGGVVIVENKQGLLENRYILEQMLQKLEHHLHSNYYDISREYHYKAIESRIFAEEMLYEKQDKTTKIPENFRYFTFQNADKLIIQVDDANYEHTHIRHFYDDKWNFLPFTYNFEVLKDEIKKPAALNTMNKIARILLGNFSFIRIDLYALDKKVYVGELTFTPFGGSCKFKPSEYDKILGDMWK</sequence>
<reference evidence="1 2" key="2">
    <citation type="journal article" date="2016" name="Infect. Immun.">
        <title>Helicobacter saguini, a Novel Helicobacter Isolated from Cotton-Top Tamarins with Ulcerative Colitis, Has Proinflammatory Properties and Induces Typhlocolitis and Dysplasia in Gnotobiotic IL-10-/- Mice.</title>
        <authorList>
            <person name="Shen Z."/>
            <person name="Mannion A."/>
            <person name="Whary M.T."/>
            <person name="Muthupalani S."/>
            <person name="Sheh A."/>
            <person name="Feng Y."/>
            <person name="Gong G."/>
            <person name="Vandamme P."/>
            <person name="Holcombe H.R."/>
            <person name="Paster B.J."/>
            <person name="Fox J.G."/>
        </authorList>
    </citation>
    <scope>NUCLEOTIDE SEQUENCE [LARGE SCALE GENOMIC DNA]</scope>
    <source>
        <strain evidence="1 2">MIT 97-6194</strain>
    </source>
</reference>
<dbReference type="RefSeq" id="WP_118962105.1">
    <property type="nucleotide sequence ID" value="NZ_JRMP02000003.1"/>
</dbReference>
<reference evidence="1 2" key="1">
    <citation type="journal article" date="2014" name="Genome Announc.">
        <title>Draft genome sequences of eight enterohepatic helicobacter species isolated from both laboratory and wild rodents.</title>
        <authorList>
            <person name="Sheh A."/>
            <person name="Shen Z."/>
            <person name="Fox J.G."/>
        </authorList>
    </citation>
    <scope>NUCLEOTIDE SEQUENCE [LARGE SCALE GENOMIC DNA]</scope>
    <source>
        <strain evidence="1 2">MIT 97-6194</strain>
    </source>
</reference>
<protein>
    <submittedName>
        <fullName evidence="1">Uncharacterized protein</fullName>
    </submittedName>
</protein>
<proteinExistence type="predicted"/>
<evidence type="ECO:0000313" key="2">
    <source>
        <dbReference type="Proteomes" id="UP000029714"/>
    </source>
</evidence>
<comment type="caution">
    <text evidence="1">The sequence shown here is derived from an EMBL/GenBank/DDBJ whole genome shotgun (WGS) entry which is preliminary data.</text>
</comment>
<gene>
    <name evidence="1" type="ORF">LS64_002955</name>
</gene>
<evidence type="ECO:0000313" key="1">
    <source>
        <dbReference type="EMBL" id="TLD95318.1"/>
    </source>
</evidence>
<dbReference type="OrthoDB" id="9791827at2"/>
<keyword evidence="2" id="KW-1185">Reference proteome</keyword>
<dbReference type="AlphaFoldDB" id="A0A347VPX4"/>
<accession>A0A347VPX4</accession>
<name>A0A347VPX4_9HELI</name>
<dbReference type="InterPro" id="IPR029465">
    <property type="entry name" value="ATPgrasp_TupA"/>
</dbReference>
<dbReference type="Proteomes" id="UP000029714">
    <property type="component" value="Unassembled WGS sequence"/>
</dbReference>
<dbReference type="EMBL" id="JRMP02000003">
    <property type="protein sequence ID" value="TLD95318.1"/>
    <property type="molecule type" value="Genomic_DNA"/>
</dbReference>